<evidence type="ECO:0000313" key="2">
    <source>
        <dbReference type="EMBL" id="KYG29505.1"/>
    </source>
</evidence>
<name>A0A162DG00_9BACI</name>
<evidence type="ECO:0000256" key="1">
    <source>
        <dbReference type="SAM" id="MobiDB-lite"/>
    </source>
</evidence>
<accession>A0A162DG00</accession>
<dbReference type="OrthoDB" id="2519728at2"/>
<dbReference type="Proteomes" id="UP000075806">
    <property type="component" value="Unassembled WGS sequence"/>
</dbReference>
<dbReference type="RefSeq" id="WP_061949301.1">
    <property type="nucleotide sequence ID" value="NZ_LTAO01000023.1"/>
</dbReference>
<proteinExistence type="predicted"/>
<comment type="caution">
    <text evidence="2">The sequence shown here is derived from an EMBL/GenBank/DDBJ whole genome shotgun (WGS) entry which is preliminary data.</text>
</comment>
<gene>
    <name evidence="2" type="ORF">AZF04_08270</name>
</gene>
<dbReference type="STRING" id="519424.AZF04_08270"/>
<sequence>MACNQSTKSIVSIPKPSNLPNTPSASPFEQTTRFFCSDNPETINSSTTTFTNGFATLWSDTVSGSSSVRYRVFAWHYNSTVSPMKFGITVGNAGTSSYSIHNLRNAIEVRPFGQIGDLGRCAASALIGNTMDSITPTDSSAPIGGIGVVREWIVGAGQLVGGVIEFTISNTTPNVGMNYRVRTVMANSSTANLRLNQTPVVNYFVGQNNSIHPRGSWGFAGISSSVAYEAAASGQKWEYHSISNNATDNLQTETNSYRIQGAPTSQGPASSNKGHYGLKYNLAVTLTNRSQVQKTIKIYLAARGADSYFGAVQWSGDGITYKIPTLAPANATSSNQNAIEVATVTLNPGVTINRTITISNAGGAATPVLVAFQTV</sequence>
<reference evidence="2" key="1">
    <citation type="submission" date="2016-02" db="EMBL/GenBank/DDBJ databases">
        <title>Genome sequence of Bacillus trypoxylicola KCTC 13244(T).</title>
        <authorList>
            <person name="Jeong H."/>
            <person name="Park S.-H."/>
            <person name="Choi S.-K."/>
        </authorList>
    </citation>
    <scope>NUCLEOTIDE SEQUENCE [LARGE SCALE GENOMIC DNA]</scope>
    <source>
        <strain evidence="2">KCTC 13244</strain>
    </source>
</reference>
<protein>
    <submittedName>
        <fullName evidence="2">Uncharacterized protein</fullName>
    </submittedName>
</protein>
<organism evidence="2 3">
    <name type="scientific">Alkalihalobacillus trypoxylicola</name>
    <dbReference type="NCBI Taxonomy" id="519424"/>
    <lineage>
        <taxon>Bacteria</taxon>
        <taxon>Bacillati</taxon>
        <taxon>Bacillota</taxon>
        <taxon>Bacilli</taxon>
        <taxon>Bacillales</taxon>
        <taxon>Bacillaceae</taxon>
        <taxon>Alkalihalobacillus</taxon>
    </lineage>
</organism>
<dbReference type="AlphaFoldDB" id="A0A162DG00"/>
<feature type="compositionally biased region" description="Polar residues" evidence="1">
    <location>
        <begin position="1"/>
        <end position="10"/>
    </location>
</feature>
<keyword evidence="3" id="KW-1185">Reference proteome</keyword>
<feature type="region of interest" description="Disordered" evidence="1">
    <location>
        <begin position="1"/>
        <end position="25"/>
    </location>
</feature>
<evidence type="ECO:0000313" key="3">
    <source>
        <dbReference type="Proteomes" id="UP000075806"/>
    </source>
</evidence>
<dbReference type="EMBL" id="LTAO01000023">
    <property type="protein sequence ID" value="KYG29505.1"/>
    <property type="molecule type" value="Genomic_DNA"/>
</dbReference>